<dbReference type="Proteomes" id="UP000323324">
    <property type="component" value="Unassembled WGS sequence"/>
</dbReference>
<dbReference type="AlphaFoldDB" id="A0A8H2LF16"/>
<accession>A0A8H2LF16</accession>
<comment type="similarity">
    <text evidence="1">Belongs to the Rv0495c family.</text>
</comment>
<dbReference type="EMBL" id="VSKM01000005">
    <property type="protein sequence ID" value="TYB76067.1"/>
    <property type="molecule type" value="Genomic_DNA"/>
</dbReference>
<dbReference type="Pfam" id="PF11307">
    <property type="entry name" value="DUF3109"/>
    <property type="match status" value="1"/>
</dbReference>
<sequence length="189" mass="21053">MFQLGKTIVSEAIIENDFVCNLSACKGACCVDGDAGAPLTKEETQILEDVYPKVKPFLRQVGIDAIEAQGTFTTTESGEFETPLIDGADCAYVIFDEKNTALCALEEANNKGETNWKKPVSCHLYPVRIKEYSEFSAVNYEKWSICDDACSLGKELQVPVYKFVKDALIRKYGESWYADLEKVAATFNR</sequence>
<evidence type="ECO:0000313" key="3">
    <source>
        <dbReference type="Proteomes" id="UP000323324"/>
    </source>
</evidence>
<organism evidence="2 3">
    <name type="scientific">Bizionia saleffrena</name>
    <dbReference type="NCBI Taxonomy" id="291189"/>
    <lineage>
        <taxon>Bacteria</taxon>
        <taxon>Pseudomonadati</taxon>
        <taxon>Bacteroidota</taxon>
        <taxon>Flavobacteriia</taxon>
        <taxon>Flavobacteriales</taxon>
        <taxon>Flavobacteriaceae</taxon>
        <taxon>Bizionia</taxon>
    </lineage>
</organism>
<comment type="caution">
    <text evidence="2">The sequence shown here is derived from an EMBL/GenBank/DDBJ whole genome shotgun (WGS) entry which is preliminary data.</text>
</comment>
<protein>
    <submittedName>
        <fullName evidence="2">DUF3109 family protein</fullName>
    </submittedName>
</protein>
<proteinExistence type="inferred from homology"/>
<reference evidence="2 3" key="1">
    <citation type="submission" date="2019-08" db="EMBL/GenBank/DDBJ databases">
        <title>Genomes of Antarctic Bizionia species.</title>
        <authorList>
            <person name="Bowman J.P."/>
        </authorList>
    </citation>
    <scope>NUCLEOTIDE SEQUENCE [LARGE SCALE GENOMIC DNA]</scope>
    <source>
        <strain evidence="2 3">HFD</strain>
    </source>
</reference>
<name>A0A8H2LF16_9FLAO</name>
<dbReference type="RefSeq" id="WP_148369471.1">
    <property type="nucleotide sequence ID" value="NZ_VSKM01000005.1"/>
</dbReference>
<evidence type="ECO:0000313" key="2">
    <source>
        <dbReference type="EMBL" id="TYB76067.1"/>
    </source>
</evidence>
<gene>
    <name evidence="2" type="ORF">ES676_06340</name>
</gene>
<evidence type="ECO:0000256" key="1">
    <source>
        <dbReference type="ARBA" id="ARBA00093770"/>
    </source>
</evidence>
<keyword evidence="3" id="KW-1185">Reference proteome</keyword>
<dbReference type="InterPro" id="IPR021458">
    <property type="entry name" value="Rv0495c"/>
</dbReference>